<dbReference type="Proteomes" id="UP001159405">
    <property type="component" value="Unassembled WGS sequence"/>
</dbReference>
<protein>
    <submittedName>
        <fullName evidence="1">Uncharacterized protein</fullName>
    </submittedName>
</protein>
<evidence type="ECO:0000313" key="2">
    <source>
        <dbReference type="Proteomes" id="UP001159405"/>
    </source>
</evidence>
<sequence length="213" mass="25614">MTSHQDVDENVKIIDFQDAGLPQQEELDSIMETLEGMESKFKSSFQEIDEAFRDLNIKIDEGNGRFNGLVNEIFTNFDDFKRKRKLQTMMRKRRLESHVLPSEIEQLSKIDIQEVTDEERLSEMPNEQQRETMEKDVVDKIEYLCKQDSPKRRLIDKIDQIERMTDEKFKAVFDAFLQTTGKSQRHNDEQEEFRDEVQKRFNKHEEFIRDYFE</sequence>
<organism evidence="1 2">
    <name type="scientific">Porites lobata</name>
    <dbReference type="NCBI Taxonomy" id="104759"/>
    <lineage>
        <taxon>Eukaryota</taxon>
        <taxon>Metazoa</taxon>
        <taxon>Cnidaria</taxon>
        <taxon>Anthozoa</taxon>
        <taxon>Hexacorallia</taxon>
        <taxon>Scleractinia</taxon>
        <taxon>Fungiina</taxon>
        <taxon>Poritidae</taxon>
        <taxon>Porites</taxon>
    </lineage>
</organism>
<comment type="caution">
    <text evidence="1">The sequence shown here is derived from an EMBL/GenBank/DDBJ whole genome shotgun (WGS) entry which is preliminary data.</text>
</comment>
<evidence type="ECO:0000313" key="1">
    <source>
        <dbReference type="EMBL" id="CAH3186216.1"/>
    </source>
</evidence>
<keyword evidence="2" id="KW-1185">Reference proteome</keyword>
<dbReference type="EMBL" id="CALNXK010000468">
    <property type="protein sequence ID" value="CAH3186216.1"/>
    <property type="molecule type" value="Genomic_DNA"/>
</dbReference>
<accession>A0ABN8S637</accession>
<gene>
    <name evidence="1" type="ORF">PLOB_00034224</name>
</gene>
<name>A0ABN8S637_9CNID</name>
<reference evidence="1 2" key="1">
    <citation type="submission" date="2022-05" db="EMBL/GenBank/DDBJ databases">
        <authorList>
            <consortium name="Genoscope - CEA"/>
            <person name="William W."/>
        </authorList>
    </citation>
    <scope>NUCLEOTIDE SEQUENCE [LARGE SCALE GENOMIC DNA]</scope>
</reference>
<proteinExistence type="predicted"/>